<dbReference type="PATRIC" id="fig|679201.3.peg.898"/>
<dbReference type="GO" id="GO:0005886">
    <property type="term" value="C:plasma membrane"/>
    <property type="evidence" value="ECO:0007669"/>
    <property type="project" value="TreeGrafter"/>
</dbReference>
<keyword evidence="2" id="KW-0812">Transmembrane</keyword>
<accession>G5GND5</accession>
<dbReference type="Pfam" id="PF05656">
    <property type="entry name" value="DUF805"/>
    <property type="match status" value="1"/>
</dbReference>
<name>G5GND5_9FIRM</name>
<dbReference type="PANTHER" id="PTHR34980">
    <property type="entry name" value="INNER MEMBRANE PROTEIN-RELATED-RELATED"/>
    <property type="match status" value="1"/>
</dbReference>
<dbReference type="Proteomes" id="UP000004129">
    <property type="component" value="Unassembled WGS sequence"/>
</dbReference>
<feature type="transmembrane region" description="Helical" evidence="2">
    <location>
        <begin position="93"/>
        <end position="113"/>
    </location>
</feature>
<evidence type="ECO:0000256" key="1">
    <source>
        <dbReference type="SAM" id="MobiDB-lite"/>
    </source>
</evidence>
<dbReference type="InterPro" id="IPR008523">
    <property type="entry name" value="DUF805"/>
</dbReference>
<proteinExistence type="predicted"/>
<dbReference type="HOGENOM" id="CLU_083323_0_0_9"/>
<dbReference type="PANTHER" id="PTHR34980:SF1">
    <property type="entry name" value="INNER MEMBRANE PROTEIN"/>
    <property type="match status" value="1"/>
</dbReference>
<feature type="transmembrane region" description="Helical" evidence="2">
    <location>
        <begin position="62"/>
        <end position="81"/>
    </location>
</feature>
<dbReference type="eggNOG" id="COG3152">
    <property type="taxonomic scope" value="Bacteria"/>
</dbReference>
<dbReference type="AlphaFoldDB" id="G5GND5"/>
<sequence>MGGGTGGQPPQMQNPPMEQMPYQAAQQQTGAYGGVAAGQPPSAESIKDMFFSYRGRLNRKPFILRGLLLSVLSSVMSTVMTEMTEASSTVMHLLALLPLILMVVFSVGTFMLIIRRWHDLGKSGWLSLLMLIPLLNFLVLIFLWVKKGTDGPNAYGDDPLA</sequence>
<dbReference type="STRING" id="679201.HMPREF9334_00889"/>
<organism evidence="3 4">
    <name type="scientific">Selenomonas infelix ATCC 43532</name>
    <dbReference type="NCBI Taxonomy" id="679201"/>
    <lineage>
        <taxon>Bacteria</taxon>
        <taxon>Bacillati</taxon>
        <taxon>Bacillota</taxon>
        <taxon>Negativicutes</taxon>
        <taxon>Selenomonadales</taxon>
        <taxon>Selenomonadaceae</taxon>
        <taxon>Selenomonas</taxon>
    </lineage>
</organism>
<keyword evidence="4" id="KW-1185">Reference proteome</keyword>
<feature type="transmembrane region" description="Helical" evidence="2">
    <location>
        <begin position="125"/>
        <end position="145"/>
    </location>
</feature>
<evidence type="ECO:0000313" key="3">
    <source>
        <dbReference type="EMBL" id="EHG21472.1"/>
    </source>
</evidence>
<feature type="region of interest" description="Disordered" evidence="1">
    <location>
        <begin position="1"/>
        <end position="26"/>
    </location>
</feature>
<evidence type="ECO:0000256" key="2">
    <source>
        <dbReference type="SAM" id="Phobius"/>
    </source>
</evidence>
<reference evidence="3 4" key="1">
    <citation type="submission" date="2011-08" db="EMBL/GenBank/DDBJ databases">
        <title>The Genome Sequence of Selenomonas infelix ATCC 43532.</title>
        <authorList>
            <consortium name="The Broad Institute Genome Sequencing Platform"/>
            <person name="Earl A."/>
            <person name="Ward D."/>
            <person name="Feldgarden M."/>
            <person name="Gevers D."/>
            <person name="Izard J."/>
            <person name="Blanton J.M."/>
            <person name="Baranova O.V."/>
            <person name="Dewhirst F.E."/>
            <person name="Young S.K."/>
            <person name="Zeng Q."/>
            <person name="Gargeya S."/>
            <person name="Fitzgerald M."/>
            <person name="Haas B."/>
            <person name="Abouelleil A."/>
            <person name="Alvarado L."/>
            <person name="Arachchi H.M."/>
            <person name="Berlin A."/>
            <person name="Brown A."/>
            <person name="Chapman S.B."/>
            <person name="Chen Z."/>
            <person name="Dunbar C."/>
            <person name="Freedman E."/>
            <person name="Gearin G."/>
            <person name="Gellesch M."/>
            <person name="Goldberg J."/>
            <person name="Griggs A."/>
            <person name="Gujja S."/>
            <person name="Heiman D."/>
            <person name="Howarth C."/>
            <person name="Larson L."/>
            <person name="Lui A."/>
            <person name="MacDonald P.J.P."/>
            <person name="Montmayeur A."/>
            <person name="Murphy C."/>
            <person name="Neiman D."/>
            <person name="Pearson M."/>
            <person name="Priest M."/>
            <person name="Roberts A."/>
            <person name="Saif S."/>
            <person name="Shea T."/>
            <person name="Shenoy N."/>
            <person name="Sisk P."/>
            <person name="Stolte C."/>
            <person name="Sykes S."/>
            <person name="Wortman J."/>
            <person name="Nusbaum C."/>
            <person name="Birren B."/>
        </authorList>
    </citation>
    <scope>NUCLEOTIDE SEQUENCE [LARGE SCALE GENOMIC DNA]</scope>
    <source>
        <strain evidence="3 4">ATCC 43532</strain>
    </source>
</reference>
<evidence type="ECO:0000313" key="4">
    <source>
        <dbReference type="Proteomes" id="UP000004129"/>
    </source>
</evidence>
<dbReference type="EMBL" id="ACZM01000007">
    <property type="protein sequence ID" value="EHG21472.1"/>
    <property type="molecule type" value="Genomic_DNA"/>
</dbReference>
<feature type="compositionally biased region" description="Low complexity" evidence="1">
    <location>
        <begin position="8"/>
        <end position="26"/>
    </location>
</feature>
<keyword evidence="2" id="KW-1133">Transmembrane helix</keyword>
<comment type="caution">
    <text evidence="3">The sequence shown here is derived from an EMBL/GenBank/DDBJ whole genome shotgun (WGS) entry which is preliminary data.</text>
</comment>
<evidence type="ECO:0008006" key="5">
    <source>
        <dbReference type="Google" id="ProtNLM"/>
    </source>
</evidence>
<gene>
    <name evidence="3" type="ORF">HMPREF9334_00889</name>
</gene>
<keyword evidence="2" id="KW-0472">Membrane</keyword>
<protein>
    <recommendedName>
        <fullName evidence="5">DUF805 domain-containing protein</fullName>
    </recommendedName>
</protein>